<evidence type="ECO:0000259" key="1">
    <source>
        <dbReference type="Pfam" id="PF07727"/>
    </source>
</evidence>
<evidence type="ECO:0000313" key="2">
    <source>
        <dbReference type="EMBL" id="RDX98507.1"/>
    </source>
</evidence>
<evidence type="ECO:0000313" key="3">
    <source>
        <dbReference type="Proteomes" id="UP000257109"/>
    </source>
</evidence>
<dbReference type="AlphaFoldDB" id="A0A371H6T9"/>
<dbReference type="STRING" id="157652.A0A371H6T9"/>
<sequence>MAYPIKLTHTCLCKTKEIEGNIEMGGFDENQVRSEKWQPASNDLAMDWDPMELEYQLSYPEGQFVSNEEGTMSDKGRHVRSESNQSENIFTVKILHGIRAMVARGDDANDLYRKPANFWKRKFQCDSCANAAIVKENQEFSINLDSVLSKEQLKHLYKLFQSPKLSLNPSSNKKVKIVDGSLSAIKLTPLITLHNVHHVPNLSCNLLSISKITPNHQCQVNFYSYCVFQELTIGRIIDNLSKQCPNTCLNSTFVSQYDDIMLRHYRSSFSLRCEKFQFVKYHRTSFPSQMYKPIAPFIVIHSDKQFSLIFTSWFKPNFKKIFTYYEVIMGENISILLKLYFFYIKYQHIFRVKLCLLLHTSNKILNFDTPLYELHKRFSTDRLSSFLPLKIFACTAFVHIYNHNRGKLEPRAKKCVLLDIFQTKRDLNGCKKVFTSKYKSDGSLERYKVRLIVKGFTQTYGIDYSETFVLIAKLNSIKVLLSLATNLNWPLQCIPQWRFRRRGVYGTLGFGEKFGTKSPKVWFEKFTKFVKSQGFNQGQGDHTMFFKHSQDKKISILIIYVDDIILTRDDVFEINCLKNSISTTFEIKDLGTLGYFLAMEVARSKTRIMVSQRKYILDLLKET</sequence>
<proteinExistence type="predicted"/>
<gene>
    <name evidence="2" type="ORF">CR513_18547</name>
</gene>
<organism evidence="2 3">
    <name type="scientific">Mucuna pruriens</name>
    <name type="common">Velvet bean</name>
    <name type="synonym">Dolichos pruriens</name>
    <dbReference type="NCBI Taxonomy" id="157652"/>
    <lineage>
        <taxon>Eukaryota</taxon>
        <taxon>Viridiplantae</taxon>
        <taxon>Streptophyta</taxon>
        <taxon>Embryophyta</taxon>
        <taxon>Tracheophyta</taxon>
        <taxon>Spermatophyta</taxon>
        <taxon>Magnoliopsida</taxon>
        <taxon>eudicotyledons</taxon>
        <taxon>Gunneridae</taxon>
        <taxon>Pentapetalae</taxon>
        <taxon>rosids</taxon>
        <taxon>fabids</taxon>
        <taxon>Fabales</taxon>
        <taxon>Fabaceae</taxon>
        <taxon>Papilionoideae</taxon>
        <taxon>50 kb inversion clade</taxon>
        <taxon>NPAAA clade</taxon>
        <taxon>indigoferoid/millettioid clade</taxon>
        <taxon>Phaseoleae</taxon>
        <taxon>Mucuna</taxon>
    </lineage>
</organism>
<feature type="non-terminal residue" evidence="2">
    <location>
        <position position="1"/>
    </location>
</feature>
<feature type="domain" description="Reverse transcriptase Ty1/copia-type" evidence="1">
    <location>
        <begin position="429"/>
        <end position="491"/>
    </location>
</feature>
<dbReference type="EMBL" id="QJKJ01003438">
    <property type="protein sequence ID" value="RDX98507.1"/>
    <property type="molecule type" value="Genomic_DNA"/>
</dbReference>
<reference evidence="2" key="1">
    <citation type="submission" date="2018-05" db="EMBL/GenBank/DDBJ databases">
        <title>Draft genome of Mucuna pruriens seed.</title>
        <authorList>
            <person name="Nnadi N.E."/>
            <person name="Vos R."/>
            <person name="Hasami M.H."/>
            <person name="Devisetty U.K."/>
            <person name="Aguiy J.C."/>
        </authorList>
    </citation>
    <scope>NUCLEOTIDE SEQUENCE [LARGE SCALE GENOMIC DNA]</scope>
    <source>
        <strain evidence="2">JCA_2017</strain>
    </source>
</reference>
<accession>A0A371H6T9</accession>
<dbReference type="Pfam" id="PF07727">
    <property type="entry name" value="RVT_2"/>
    <property type="match status" value="2"/>
</dbReference>
<comment type="caution">
    <text evidence="2">The sequence shown here is derived from an EMBL/GenBank/DDBJ whole genome shotgun (WGS) entry which is preliminary data.</text>
</comment>
<dbReference type="Proteomes" id="UP000257109">
    <property type="component" value="Unassembled WGS sequence"/>
</dbReference>
<keyword evidence="3" id="KW-1185">Reference proteome</keyword>
<dbReference type="InterPro" id="IPR013103">
    <property type="entry name" value="RVT_2"/>
</dbReference>
<dbReference type="OrthoDB" id="1749787at2759"/>
<protein>
    <recommendedName>
        <fullName evidence="1">Reverse transcriptase Ty1/copia-type domain-containing protein</fullName>
    </recommendedName>
</protein>
<feature type="domain" description="Reverse transcriptase Ty1/copia-type" evidence="1">
    <location>
        <begin position="517"/>
        <end position="622"/>
    </location>
</feature>
<name>A0A371H6T9_MUCPR</name>